<reference evidence="2" key="2">
    <citation type="submission" date="2015-07" db="EMBL/GenBank/DDBJ databases">
        <title>MeaNS - Measles Nucleotide Surveillance Program.</title>
        <authorList>
            <person name="Tran T."/>
            <person name="Druce J."/>
        </authorList>
    </citation>
    <scope>NUCLEOTIDE SEQUENCE</scope>
    <source>
        <strain evidence="2">DSM 9887</strain>
    </source>
</reference>
<dbReference type="AlphaFoldDB" id="A0A0K9Z025"/>
<reference evidence="3" key="1">
    <citation type="submission" date="2015-07" db="EMBL/GenBank/DDBJ databases">
        <title>Genome sequencing project for genomic taxonomy and phylogenomics of Bacillus-like bacteria.</title>
        <authorList>
            <person name="Liu B."/>
            <person name="Wang J."/>
            <person name="Zhu Y."/>
            <person name="Liu G."/>
            <person name="Chen Q."/>
            <person name="Chen Z."/>
            <person name="Lan J."/>
            <person name="Che J."/>
            <person name="Ge C."/>
            <person name="Shi H."/>
            <person name="Pan Z."/>
            <person name="Liu X."/>
        </authorList>
    </citation>
    <scope>NUCLEOTIDE SEQUENCE [LARGE SCALE GENOMIC DNA]</scope>
    <source>
        <strain evidence="3">DSM 9887</strain>
    </source>
</reference>
<dbReference type="Proteomes" id="UP000319578">
    <property type="component" value="Unassembled WGS sequence"/>
</dbReference>
<dbReference type="EMBL" id="LGIQ01000005">
    <property type="protein sequence ID" value="KNB73825.1"/>
    <property type="molecule type" value="Genomic_DNA"/>
</dbReference>
<dbReference type="STRING" id="54915.ADS79_07805"/>
<accession>A0A0K9Z025</accession>
<organism evidence="2 3">
    <name type="scientific">Brevibacillus reuszeri</name>
    <dbReference type="NCBI Taxonomy" id="54915"/>
    <lineage>
        <taxon>Bacteria</taxon>
        <taxon>Bacillati</taxon>
        <taxon>Bacillota</taxon>
        <taxon>Bacilli</taxon>
        <taxon>Bacillales</taxon>
        <taxon>Paenibacillaceae</taxon>
        <taxon>Brevibacillus</taxon>
    </lineage>
</organism>
<dbReference type="EMBL" id="BJON01000019">
    <property type="protein sequence ID" value="GED71106.1"/>
    <property type="molecule type" value="Genomic_DNA"/>
</dbReference>
<proteinExistence type="predicted"/>
<evidence type="ECO:0008006" key="5">
    <source>
        <dbReference type="Google" id="ProtNLM"/>
    </source>
</evidence>
<evidence type="ECO:0000313" key="4">
    <source>
        <dbReference type="Proteomes" id="UP000319578"/>
    </source>
</evidence>
<gene>
    <name evidence="2" type="ORF">ADS79_07805</name>
    <name evidence="1" type="ORF">BRE01_48080</name>
</gene>
<keyword evidence="4" id="KW-1185">Reference proteome</keyword>
<evidence type="ECO:0000313" key="2">
    <source>
        <dbReference type="EMBL" id="KNB73825.1"/>
    </source>
</evidence>
<evidence type="ECO:0000313" key="3">
    <source>
        <dbReference type="Proteomes" id="UP000036834"/>
    </source>
</evidence>
<dbReference type="PATRIC" id="fig|54915.3.peg.7001"/>
<dbReference type="OrthoDB" id="7299295at2"/>
<comment type="caution">
    <text evidence="2">The sequence shown here is derived from an EMBL/GenBank/DDBJ whole genome shotgun (WGS) entry which is preliminary data.</text>
</comment>
<dbReference type="RefSeq" id="WP_049737835.1">
    <property type="nucleotide sequence ID" value="NZ_BJON01000019.1"/>
</dbReference>
<sequence length="282" mass="33258">MTLPIIFMHRGDDDYLTFSLRQAKLSNPHSPVYLLGKEANRKFATAGIIHEQLDNHMTTAKAFAQVYQHMHVMSYEYNLFCFQRWFILRDFMRKNGMQSCFYLDSDVMLYTNISKLEYQSFSMEFAWTSFVGIDTLDRFCNLMMKYFVHPVMFSQLVQKTIEYDQVINGVPLVSDMVLCLLYYRHYSGKVHTHGTFGDTFFDENINRPLWAEALDKKKKVYVYEGILYCKDEASGTFKRINSLHFQGLNSKSYMGDFLCSNIPQSTGAHYYDYMTRRWTPVK</sequence>
<dbReference type="Proteomes" id="UP000036834">
    <property type="component" value="Unassembled WGS sequence"/>
</dbReference>
<protein>
    <recommendedName>
        <fullName evidence="5">Glycosyl transferase</fullName>
    </recommendedName>
</protein>
<reference evidence="1 4" key="3">
    <citation type="submission" date="2019-06" db="EMBL/GenBank/DDBJ databases">
        <title>Whole genome shotgun sequence of Brevibacillus reuszeri NBRC 15719.</title>
        <authorList>
            <person name="Hosoyama A."/>
            <person name="Uohara A."/>
            <person name="Ohji S."/>
            <person name="Ichikawa N."/>
        </authorList>
    </citation>
    <scope>NUCLEOTIDE SEQUENCE [LARGE SCALE GENOMIC DNA]</scope>
    <source>
        <strain evidence="1 4">NBRC 15719</strain>
    </source>
</reference>
<evidence type="ECO:0000313" key="1">
    <source>
        <dbReference type="EMBL" id="GED71106.1"/>
    </source>
</evidence>
<name>A0A0K9Z025_9BACL</name>